<dbReference type="InterPro" id="IPR002891">
    <property type="entry name" value="APS"/>
</dbReference>
<dbReference type="PANTHER" id="PTHR11055">
    <property type="entry name" value="BIFUNCTIONAL 3'-PHOSPHOADENOSINE 5'-PHOSPHOSULFATE SYNTHASE"/>
    <property type="match status" value="1"/>
</dbReference>
<name>A0A9N9TGF0_PHYSR</name>
<keyword evidence="4 6" id="KW-0418">Kinase</keyword>
<gene>
    <name evidence="8" type="ORF">PHYEVI_LOCUS1363</name>
</gene>
<dbReference type="Proteomes" id="UP001153712">
    <property type="component" value="Chromosome 1"/>
</dbReference>
<dbReference type="AlphaFoldDB" id="A0A9N9TGF0"/>
<dbReference type="GO" id="GO:0004020">
    <property type="term" value="F:adenylylsulfate kinase activity"/>
    <property type="evidence" value="ECO:0007669"/>
    <property type="project" value="UniProtKB-EC"/>
</dbReference>
<accession>A0A9N9TGF0</accession>
<dbReference type="OrthoDB" id="506431at2759"/>
<dbReference type="InterPro" id="IPR059117">
    <property type="entry name" value="APS_kinase_dom"/>
</dbReference>
<evidence type="ECO:0000256" key="6">
    <source>
        <dbReference type="RuleBase" id="RU004347"/>
    </source>
</evidence>
<dbReference type="NCBIfam" id="TIGR00455">
    <property type="entry name" value="apsK"/>
    <property type="match status" value="1"/>
</dbReference>
<dbReference type="FunFam" id="3.40.50.300:FF:000212">
    <property type="entry name" value="Adenylyl-sulfate kinase"/>
    <property type="match status" value="1"/>
</dbReference>
<evidence type="ECO:0000256" key="4">
    <source>
        <dbReference type="ARBA" id="ARBA00022777"/>
    </source>
</evidence>
<evidence type="ECO:0000256" key="1">
    <source>
        <dbReference type="ARBA" id="ARBA00012121"/>
    </source>
</evidence>
<dbReference type="SUPFAM" id="SSF52540">
    <property type="entry name" value="P-loop containing nucleoside triphosphate hydrolases"/>
    <property type="match status" value="1"/>
</dbReference>
<keyword evidence="2 6" id="KW-0808">Transferase</keyword>
<protein>
    <recommendedName>
        <fullName evidence="1 6">Adenylyl-sulfate kinase</fullName>
        <ecNumber evidence="1 6">2.7.1.25</ecNumber>
    </recommendedName>
</protein>
<evidence type="ECO:0000256" key="3">
    <source>
        <dbReference type="ARBA" id="ARBA00022741"/>
    </source>
</evidence>
<reference evidence="8" key="1">
    <citation type="submission" date="2022-01" db="EMBL/GenBank/DDBJ databases">
        <authorList>
            <person name="King R."/>
        </authorList>
    </citation>
    <scope>NUCLEOTIDE SEQUENCE</scope>
</reference>
<organism evidence="8 9">
    <name type="scientific">Phyllotreta striolata</name>
    <name type="common">Striped flea beetle</name>
    <name type="synonym">Crioceris striolata</name>
    <dbReference type="NCBI Taxonomy" id="444603"/>
    <lineage>
        <taxon>Eukaryota</taxon>
        <taxon>Metazoa</taxon>
        <taxon>Ecdysozoa</taxon>
        <taxon>Arthropoda</taxon>
        <taxon>Hexapoda</taxon>
        <taxon>Insecta</taxon>
        <taxon>Pterygota</taxon>
        <taxon>Neoptera</taxon>
        <taxon>Endopterygota</taxon>
        <taxon>Coleoptera</taxon>
        <taxon>Polyphaga</taxon>
        <taxon>Cucujiformia</taxon>
        <taxon>Chrysomeloidea</taxon>
        <taxon>Chrysomelidae</taxon>
        <taxon>Galerucinae</taxon>
        <taxon>Alticini</taxon>
        <taxon>Phyllotreta</taxon>
    </lineage>
</organism>
<dbReference type="Pfam" id="PF01583">
    <property type="entry name" value="APS_kinase"/>
    <property type="match status" value="1"/>
</dbReference>
<comment type="pathway">
    <text evidence="6">Sulfur metabolism; hydrogen sulfide biosynthesis; sulfite from sulfate: step 2/3.</text>
</comment>
<dbReference type="InterPro" id="IPR027417">
    <property type="entry name" value="P-loop_NTPase"/>
</dbReference>
<dbReference type="Gene3D" id="3.40.50.300">
    <property type="entry name" value="P-loop containing nucleotide triphosphate hydrolases"/>
    <property type="match status" value="1"/>
</dbReference>
<dbReference type="CDD" id="cd02027">
    <property type="entry name" value="APSK"/>
    <property type="match status" value="1"/>
</dbReference>
<comment type="function">
    <text evidence="6">Catalyzes the synthesis of activated sulfate.</text>
</comment>
<dbReference type="GO" id="GO:0050428">
    <property type="term" value="P:3'-phosphoadenosine 5'-phosphosulfate biosynthetic process"/>
    <property type="evidence" value="ECO:0007669"/>
    <property type="project" value="TreeGrafter"/>
</dbReference>
<evidence type="ECO:0000259" key="7">
    <source>
        <dbReference type="Pfam" id="PF01583"/>
    </source>
</evidence>
<feature type="domain" description="APS kinase" evidence="7">
    <location>
        <begin position="34"/>
        <end position="186"/>
    </location>
</feature>
<evidence type="ECO:0000313" key="9">
    <source>
        <dbReference type="Proteomes" id="UP001153712"/>
    </source>
</evidence>
<comment type="similarity">
    <text evidence="6">Belongs to the APS kinase family.</text>
</comment>
<evidence type="ECO:0000256" key="2">
    <source>
        <dbReference type="ARBA" id="ARBA00022679"/>
    </source>
</evidence>
<proteinExistence type="inferred from homology"/>
<dbReference type="NCBIfam" id="NF003013">
    <property type="entry name" value="PRK03846.1"/>
    <property type="match status" value="1"/>
</dbReference>
<keyword evidence="5 6" id="KW-0067">ATP-binding</keyword>
<evidence type="ECO:0000256" key="5">
    <source>
        <dbReference type="ARBA" id="ARBA00022840"/>
    </source>
</evidence>
<dbReference type="EC" id="2.7.1.25" evidence="1 6"/>
<dbReference type="HAMAP" id="MF_00065">
    <property type="entry name" value="Adenylyl_sulf_kinase"/>
    <property type="match status" value="1"/>
</dbReference>
<dbReference type="GO" id="GO:0000103">
    <property type="term" value="P:sulfate assimilation"/>
    <property type="evidence" value="ECO:0007669"/>
    <property type="project" value="InterPro"/>
</dbReference>
<keyword evidence="3 6" id="KW-0547">Nucleotide-binding</keyword>
<dbReference type="PANTHER" id="PTHR11055:SF1">
    <property type="entry name" value="PAPS SYNTHETASE, ISOFORM D"/>
    <property type="match status" value="1"/>
</dbReference>
<keyword evidence="9" id="KW-1185">Reference proteome</keyword>
<dbReference type="EMBL" id="OU900094">
    <property type="protein sequence ID" value="CAG9854903.1"/>
    <property type="molecule type" value="Genomic_DNA"/>
</dbReference>
<dbReference type="GO" id="GO:0005524">
    <property type="term" value="F:ATP binding"/>
    <property type="evidence" value="ECO:0007669"/>
    <property type="project" value="UniProtKB-KW"/>
</dbReference>
<sequence length="208" mass="23478">MDIQKATNIKPEFHHVSREKRSQILGKSAEKKFRGCTIWFTGLSGAGKTSISFSLEERLVTSGVPSYSLDGDNIRHGLNKNLGFSEEERQENIRRVAEVARLFADAGHVCLCSFISPQTVDRNMARAIHQKSGLPFFEVFVDTPLEICEQRDVKGLYKKAREGKIKGFTGIDQAYEKPEHPELVLKTTDSSVEESVNMVMEMLQENVR</sequence>
<comment type="catalytic activity">
    <reaction evidence="6">
        <text>adenosine 5'-phosphosulfate + ATP = 3'-phosphoadenylyl sulfate + ADP + H(+)</text>
        <dbReference type="Rhea" id="RHEA:24152"/>
        <dbReference type="ChEBI" id="CHEBI:15378"/>
        <dbReference type="ChEBI" id="CHEBI:30616"/>
        <dbReference type="ChEBI" id="CHEBI:58243"/>
        <dbReference type="ChEBI" id="CHEBI:58339"/>
        <dbReference type="ChEBI" id="CHEBI:456216"/>
        <dbReference type="EC" id="2.7.1.25"/>
    </reaction>
</comment>
<evidence type="ECO:0000313" key="8">
    <source>
        <dbReference type="EMBL" id="CAG9854903.1"/>
    </source>
</evidence>